<comment type="caution">
    <text evidence="1">The sequence shown here is derived from an EMBL/GenBank/DDBJ whole genome shotgun (WGS) entry which is preliminary data.</text>
</comment>
<proteinExistence type="predicted"/>
<protein>
    <submittedName>
        <fullName evidence="1">Uncharacterized protein</fullName>
    </submittedName>
</protein>
<dbReference type="AlphaFoldDB" id="A0A7H4PB17"/>
<dbReference type="Proteomes" id="UP000254571">
    <property type="component" value="Unassembled WGS sequence"/>
</dbReference>
<organism evidence="1 2">
    <name type="scientific">Klebsiella grimontii</name>
    <dbReference type="NCBI Taxonomy" id="2058152"/>
    <lineage>
        <taxon>Bacteria</taxon>
        <taxon>Pseudomonadati</taxon>
        <taxon>Pseudomonadota</taxon>
        <taxon>Gammaproteobacteria</taxon>
        <taxon>Enterobacterales</taxon>
        <taxon>Enterobacteriaceae</taxon>
        <taxon>Klebsiella/Raoultella group</taxon>
        <taxon>Klebsiella</taxon>
    </lineage>
</organism>
<evidence type="ECO:0000313" key="1">
    <source>
        <dbReference type="EMBL" id="STW09632.1"/>
    </source>
</evidence>
<name>A0A7H4PB17_9ENTR</name>
<evidence type="ECO:0000313" key="2">
    <source>
        <dbReference type="Proteomes" id="UP000254571"/>
    </source>
</evidence>
<reference evidence="1 2" key="1">
    <citation type="submission" date="2018-06" db="EMBL/GenBank/DDBJ databases">
        <authorList>
            <consortium name="Pathogen Informatics"/>
            <person name="Doyle S."/>
        </authorList>
    </citation>
    <scope>NUCLEOTIDE SEQUENCE [LARGE SCALE GENOMIC DNA]</scope>
    <source>
        <strain evidence="1 2">NCTC9149</strain>
    </source>
</reference>
<dbReference type="EMBL" id="UGMX01000002">
    <property type="protein sequence ID" value="STW09632.1"/>
    <property type="molecule type" value="Genomic_DNA"/>
</dbReference>
<accession>A0A7H4PB17</accession>
<gene>
    <name evidence="1" type="ORF">NCTC9149_06131</name>
</gene>
<sequence>MGGDARAADVVYVFIRAMPQAARGERLANNVRDNLGNQRRDGFPAPAGSVAKAGADVAVRTVDVNYRHFDIGDVVNLISPRAFRQRNAGGHQFDIFNHGHFVLFI</sequence>